<feature type="domain" description="DUF7079" evidence="1">
    <location>
        <begin position="9"/>
        <end position="102"/>
    </location>
</feature>
<dbReference type="InterPro" id="IPR055507">
    <property type="entry name" value="DUF7079"/>
</dbReference>
<dbReference type="EMBL" id="CP001678">
    <property type="protein sequence ID" value="ACT59596.1"/>
    <property type="molecule type" value="Genomic_DNA"/>
</dbReference>
<keyword evidence="3" id="KW-1185">Reference proteome</keyword>
<gene>
    <name evidence="2" type="ordered locus">Hbal_1911</name>
</gene>
<evidence type="ECO:0000259" key="1">
    <source>
        <dbReference type="Pfam" id="PF23296"/>
    </source>
</evidence>
<name>C6XKM9_HIRBI</name>
<evidence type="ECO:0000313" key="3">
    <source>
        <dbReference type="Proteomes" id="UP000002745"/>
    </source>
</evidence>
<dbReference type="Pfam" id="PF23296">
    <property type="entry name" value="DUF7079"/>
    <property type="match status" value="1"/>
</dbReference>
<sequence length="121" mass="14515">MLPPEADLEKRQIAWVAMHVLFLDADVEADYLLSAAQTCAKTDYSLKELEQIFWNEVYPAMRLNIWSVAGEWCPLKSEDLTQIILRKHRFDRQIWLKGMRRYPLEYWEKLKNEVCQIRQNL</sequence>
<dbReference type="STRING" id="582402.Hbal_1911"/>
<accession>C6XKM9</accession>
<dbReference type="Proteomes" id="UP000002745">
    <property type="component" value="Chromosome"/>
</dbReference>
<dbReference type="KEGG" id="hba:Hbal_1911"/>
<proteinExistence type="predicted"/>
<dbReference type="AlphaFoldDB" id="C6XKM9"/>
<dbReference type="RefSeq" id="WP_015827746.1">
    <property type="nucleotide sequence ID" value="NC_012982.1"/>
</dbReference>
<organism evidence="2 3">
    <name type="scientific">Hirschia baltica (strain ATCC 49814 / DSM 5838 / IFAM 1418)</name>
    <dbReference type="NCBI Taxonomy" id="582402"/>
    <lineage>
        <taxon>Bacteria</taxon>
        <taxon>Pseudomonadati</taxon>
        <taxon>Pseudomonadota</taxon>
        <taxon>Alphaproteobacteria</taxon>
        <taxon>Hyphomonadales</taxon>
        <taxon>Hyphomonadaceae</taxon>
        <taxon>Hirschia</taxon>
    </lineage>
</organism>
<dbReference type="OrthoDB" id="8684941at2"/>
<reference evidence="3" key="1">
    <citation type="journal article" date="2011" name="J. Bacteriol.">
        <title>Genome sequences of eight morphologically diverse alphaproteobacteria.</title>
        <authorList>
            <consortium name="US DOE Joint Genome Institute"/>
            <person name="Brown P.J."/>
            <person name="Kysela D.T."/>
            <person name="Buechlein A."/>
            <person name="Hemmerich C."/>
            <person name="Brun Y.V."/>
        </authorList>
    </citation>
    <scope>NUCLEOTIDE SEQUENCE [LARGE SCALE GENOMIC DNA]</scope>
    <source>
        <strain evidence="3">ATCC 49814 / DSM 5838 / IFAM 1418</strain>
    </source>
</reference>
<evidence type="ECO:0000313" key="2">
    <source>
        <dbReference type="EMBL" id="ACT59596.1"/>
    </source>
</evidence>
<dbReference type="HOGENOM" id="CLU_2034880_0_0_5"/>
<protein>
    <recommendedName>
        <fullName evidence="1">DUF7079 domain-containing protein</fullName>
    </recommendedName>
</protein>